<dbReference type="Pfam" id="PF01368">
    <property type="entry name" value="DHH"/>
    <property type="match status" value="1"/>
</dbReference>
<dbReference type="InterPro" id="IPR001667">
    <property type="entry name" value="DDH_dom"/>
</dbReference>
<comment type="similarity">
    <text evidence="1">Belongs to the RecJ family.</text>
</comment>
<feature type="domain" description="DDH" evidence="6">
    <location>
        <begin position="71"/>
        <end position="229"/>
    </location>
</feature>
<evidence type="ECO:0000256" key="1">
    <source>
        <dbReference type="ARBA" id="ARBA00005915"/>
    </source>
</evidence>
<dbReference type="Pfam" id="PF02272">
    <property type="entry name" value="DHHA1"/>
    <property type="match status" value="1"/>
</dbReference>
<feature type="domain" description="DHHA1" evidence="7">
    <location>
        <begin position="355"/>
        <end position="447"/>
    </location>
</feature>
<dbReference type="Proteomes" id="UP001595453">
    <property type="component" value="Unassembled WGS sequence"/>
</dbReference>
<dbReference type="EMBL" id="JBHRSD010000001">
    <property type="protein sequence ID" value="MFC3031105.1"/>
    <property type="molecule type" value="Genomic_DNA"/>
</dbReference>
<dbReference type="SUPFAM" id="SSF64182">
    <property type="entry name" value="DHH phosphoesterases"/>
    <property type="match status" value="1"/>
</dbReference>
<organism evidence="9 10">
    <name type="scientific">Pseudoalteromonas fenneropenaei</name>
    <dbReference type="NCBI Taxonomy" id="1737459"/>
    <lineage>
        <taxon>Bacteria</taxon>
        <taxon>Pseudomonadati</taxon>
        <taxon>Pseudomonadota</taxon>
        <taxon>Gammaproteobacteria</taxon>
        <taxon>Alteromonadales</taxon>
        <taxon>Pseudoalteromonadaceae</taxon>
        <taxon>Pseudoalteromonas</taxon>
    </lineage>
</organism>
<evidence type="ECO:0000256" key="5">
    <source>
        <dbReference type="ARBA" id="ARBA00022839"/>
    </source>
</evidence>
<evidence type="ECO:0000256" key="3">
    <source>
        <dbReference type="ARBA" id="ARBA00022722"/>
    </source>
</evidence>
<keyword evidence="4" id="KW-0378">Hydrolase</keyword>
<dbReference type="Pfam" id="PF17768">
    <property type="entry name" value="RecJ_OB"/>
    <property type="match status" value="1"/>
</dbReference>
<dbReference type="InterPro" id="IPR041122">
    <property type="entry name" value="RecJ_OB"/>
</dbReference>
<dbReference type="Gene3D" id="3.90.1640.30">
    <property type="match status" value="1"/>
</dbReference>
<feature type="domain" description="RecJ OB" evidence="8">
    <location>
        <begin position="464"/>
        <end position="567"/>
    </location>
</feature>
<evidence type="ECO:0000256" key="2">
    <source>
        <dbReference type="ARBA" id="ARBA00019841"/>
    </source>
</evidence>
<evidence type="ECO:0000313" key="9">
    <source>
        <dbReference type="EMBL" id="MFC3031105.1"/>
    </source>
</evidence>
<protein>
    <recommendedName>
        <fullName evidence="2">Single-stranded-DNA-specific exonuclease RecJ</fullName>
    </recommendedName>
</protein>
<proteinExistence type="inferred from homology"/>
<evidence type="ECO:0000259" key="8">
    <source>
        <dbReference type="Pfam" id="PF17768"/>
    </source>
</evidence>
<keyword evidence="5 9" id="KW-0269">Exonuclease</keyword>
<accession>A0ABV7CDG1</accession>
<evidence type="ECO:0000313" key="10">
    <source>
        <dbReference type="Proteomes" id="UP001595453"/>
    </source>
</evidence>
<dbReference type="NCBIfam" id="TIGR00644">
    <property type="entry name" value="recJ"/>
    <property type="match status" value="1"/>
</dbReference>
<dbReference type="InterPro" id="IPR004610">
    <property type="entry name" value="RecJ"/>
</dbReference>
<dbReference type="RefSeq" id="WP_377120004.1">
    <property type="nucleotide sequence ID" value="NZ_JBHRSD010000001.1"/>
</dbReference>
<sequence>MNKLIQARPRVADDHLPTSLHPVIRQLYATRGVASVEELDNSAKGLLDFRLFKDIDKACALLSEALQAQARVLVVGDFDADGATSTALLMSGLPAFGFAQVDYLVPDRFSLGYGLSPALAEHIIALQPELVITVDNGISCIAGIAKVKAAGIRVLVTDHHLQGVELPDADAIVNPNQRDCQFPSKSIAGVGVAFYLLVALRNHLRQIGYFPAQGGPNLAELLDLVALGTVADVVALDANNRTLVYQGLARIRSGQTRPGIKALIEVANRNAATLSASDFAFALAPRLNAAGRLDDMSLGIACLLSVDDYQARRIAAELDSLNHERREIEQGMQQEALAALEKVLNSGSAVPDAVCLYQDDWHQGVIGILAGRLKELYHRPTIIFADGDEGEIKGSCRSIDGLHMRDTLELLNSQHPGLIVKFGGHAMAAGLTIRAEHFAHFKQVFVAEVSRNLSEEDKQSVVLTDGSLPTECFSLDFAFLLQQAGPWGQKFPEPLFDDVFELVQQRIVGDKHLKLVLKHPAGKLVDAIAFNVDLRAWPNSAARYARVVYQLDSNEFRGKTSLQLLVREIQAQ</sequence>
<gene>
    <name evidence="9" type="primary">recJ</name>
    <name evidence="9" type="ORF">ACFOEE_01025</name>
</gene>
<keyword evidence="10" id="KW-1185">Reference proteome</keyword>
<dbReference type="InterPro" id="IPR051673">
    <property type="entry name" value="SSDNA_exonuclease_RecJ"/>
</dbReference>
<dbReference type="InterPro" id="IPR003156">
    <property type="entry name" value="DHHA1_dom"/>
</dbReference>
<dbReference type="GO" id="GO:0004527">
    <property type="term" value="F:exonuclease activity"/>
    <property type="evidence" value="ECO:0007669"/>
    <property type="project" value="UniProtKB-KW"/>
</dbReference>
<comment type="caution">
    <text evidence="9">The sequence shown here is derived from an EMBL/GenBank/DDBJ whole genome shotgun (WGS) entry which is preliminary data.</text>
</comment>
<dbReference type="Gene3D" id="3.10.310.30">
    <property type="match status" value="1"/>
</dbReference>
<evidence type="ECO:0000259" key="7">
    <source>
        <dbReference type="Pfam" id="PF02272"/>
    </source>
</evidence>
<evidence type="ECO:0000259" key="6">
    <source>
        <dbReference type="Pfam" id="PF01368"/>
    </source>
</evidence>
<keyword evidence="3" id="KW-0540">Nuclease</keyword>
<dbReference type="PANTHER" id="PTHR30255:SF2">
    <property type="entry name" value="SINGLE-STRANDED-DNA-SPECIFIC EXONUCLEASE RECJ"/>
    <property type="match status" value="1"/>
</dbReference>
<name>A0ABV7CDG1_9GAMM</name>
<reference evidence="10" key="1">
    <citation type="journal article" date="2019" name="Int. J. Syst. Evol. Microbiol.">
        <title>The Global Catalogue of Microorganisms (GCM) 10K type strain sequencing project: providing services to taxonomists for standard genome sequencing and annotation.</title>
        <authorList>
            <consortium name="The Broad Institute Genomics Platform"/>
            <consortium name="The Broad Institute Genome Sequencing Center for Infectious Disease"/>
            <person name="Wu L."/>
            <person name="Ma J."/>
        </authorList>
    </citation>
    <scope>NUCLEOTIDE SEQUENCE [LARGE SCALE GENOMIC DNA]</scope>
    <source>
        <strain evidence="10">KCTC 42730</strain>
    </source>
</reference>
<dbReference type="PANTHER" id="PTHR30255">
    <property type="entry name" value="SINGLE-STRANDED-DNA-SPECIFIC EXONUCLEASE RECJ"/>
    <property type="match status" value="1"/>
</dbReference>
<dbReference type="InterPro" id="IPR038763">
    <property type="entry name" value="DHH_sf"/>
</dbReference>
<evidence type="ECO:0000256" key="4">
    <source>
        <dbReference type="ARBA" id="ARBA00022801"/>
    </source>
</evidence>